<evidence type="ECO:0000313" key="5">
    <source>
        <dbReference type="EMBL" id="KAF5389442.1"/>
    </source>
</evidence>
<protein>
    <recommendedName>
        <fullName evidence="7">Ribosomal protein L16</fullName>
    </recommendedName>
</protein>
<proteinExistence type="inferred from homology"/>
<accession>A0A8H5HTS3</accession>
<gene>
    <name evidence="5" type="ORF">D9757_004394</name>
</gene>
<evidence type="ECO:0000256" key="1">
    <source>
        <dbReference type="ARBA" id="ARBA00008931"/>
    </source>
</evidence>
<dbReference type="InterPro" id="IPR047873">
    <property type="entry name" value="Ribosomal_uL16"/>
</dbReference>
<dbReference type="PROSITE" id="PS00701">
    <property type="entry name" value="RIBOSOMAL_L16_2"/>
    <property type="match status" value="1"/>
</dbReference>
<name>A0A8H5HTS3_9AGAR</name>
<dbReference type="GO" id="GO:0003735">
    <property type="term" value="F:structural constituent of ribosome"/>
    <property type="evidence" value="ECO:0007669"/>
    <property type="project" value="InterPro"/>
</dbReference>
<keyword evidence="3 4" id="KW-0687">Ribonucleoprotein</keyword>
<evidence type="ECO:0000313" key="6">
    <source>
        <dbReference type="Proteomes" id="UP000518752"/>
    </source>
</evidence>
<dbReference type="PANTHER" id="PTHR12220">
    <property type="entry name" value="50S/60S RIBOSOMAL PROTEIN L16"/>
    <property type="match status" value="1"/>
</dbReference>
<dbReference type="Proteomes" id="UP000518752">
    <property type="component" value="Unassembled WGS sequence"/>
</dbReference>
<sequence length="362" mass="40743">MFSLSSISRSVQRPTWAIFSRNSGQLAPRQVKYIKRHKGVIPIPTGGSIKGTTLAFGQWGLRIKGNGVRFSAKQLTTAEDVIKRKLKILKGAKVYLRVFPDIPVCVKGNETRMGKGKGSFEFWATRQPVGRVIFEIGGIPIREDLARDILRQAASKLPTKMEFIGRASPPRLGNLLVETKLTSLYRLFLRTTSASVLHQPLATRHLRSLWRPIFSDAAKVTIRLQNDAPDRAALENWYRNWETRMDNTLAMLYVSATSRGLPHEITRNLSQLFYAEYSFISKRKLPVWNAQLAPNAPEYHPEIAELSLKKSKAVAKEEKARQAQYFSDCALNSLGLAIGMAEGRDKLCMGRSEIKGSMWQNA</sequence>
<dbReference type="Gene3D" id="3.90.1170.10">
    <property type="entry name" value="Ribosomal protein L10e/L16"/>
    <property type="match status" value="1"/>
</dbReference>
<evidence type="ECO:0000256" key="4">
    <source>
        <dbReference type="RuleBase" id="RU004413"/>
    </source>
</evidence>
<dbReference type="OrthoDB" id="268521at2759"/>
<comment type="similarity">
    <text evidence="1 4">Belongs to the universal ribosomal protein uL16 family.</text>
</comment>
<dbReference type="InterPro" id="IPR036920">
    <property type="entry name" value="Ribosomal_uL16_sf"/>
</dbReference>
<keyword evidence="2 4" id="KW-0689">Ribosomal protein</keyword>
<organism evidence="5 6">
    <name type="scientific">Collybiopsis confluens</name>
    <dbReference type="NCBI Taxonomy" id="2823264"/>
    <lineage>
        <taxon>Eukaryota</taxon>
        <taxon>Fungi</taxon>
        <taxon>Dikarya</taxon>
        <taxon>Basidiomycota</taxon>
        <taxon>Agaricomycotina</taxon>
        <taxon>Agaricomycetes</taxon>
        <taxon>Agaricomycetidae</taxon>
        <taxon>Agaricales</taxon>
        <taxon>Marasmiineae</taxon>
        <taxon>Omphalotaceae</taxon>
        <taxon>Collybiopsis</taxon>
    </lineage>
</organism>
<dbReference type="AlphaFoldDB" id="A0A8H5HTS3"/>
<dbReference type="InterPro" id="IPR020798">
    <property type="entry name" value="Ribosomal_uL16_CS"/>
</dbReference>
<dbReference type="NCBIfam" id="TIGR01164">
    <property type="entry name" value="rplP_bact"/>
    <property type="match status" value="1"/>
</dbReference>
<evidence type="ECO:0000256" key="2">
    <source>
        <dbReference type="ARBA" id="ARBA00022980"/>
    </source>
</evidence>
<evidence type="ECO:0008006" key="7">
    <source>
        <dbReference type="Google" id="ProtNLM"/>
    </source>
</evidence>
<dbReference type="InterPro" id="IPR016180">
    <property type="entry name" value="Ribosomal_uL16_dom"/>
</dbReference>
<keyword evidence="6" id="KW-1185">Reference proteome</keyword>
<comment type="caution">
    <text evidence="5">The sequence shown here is derived from an EMBL/GenBank/DDBJ whole genome shotgun (WGS) entry which is preliminary data.</text>
</comment>
<dbReference type="CDD" id="cd01433">
    <property type="entry name" value="Ribosomal_L16_L10e"/>
    <property type="match status" value="1"/>
</dbReference>
<dbReference type="PANTHER" id="PTHR12220:SF13">
    <property type="entry name" value="LARGE RIBOSOMAL SUBUNIT PROTEIN UL16M"/>
    <property type="match status" value="1"/>
</dbReference>
<dbReference type="Pfam" id="PF00252">
    <property type="entry name" value="Ribosomal_L16"/>
    <property type="match status" value="1"/>
</dbReference>
<dbReference type="GO" id="GO:0032543">
    <property type="term" value="P:mitochondrial translation"/>
    <property type="evidence" value="ECO:0007669"/>
    <property type="project" value="TreeGrafter"/>
</dbReference>
<reference evidence="5 6" key="1">
    <citation type="journal article" date="2020" name="ISME J.">
        <title>Uncovering the hidden diversity of litter-decomposition mechanisms in mushroom-forming fungi.</title>
        <authorList>
            <person name="Floudas D."/>
            <person name="Bentzer J."/>
            <person name="Ahren D."/>
            <person name="Johansson T."/>
            <person name="Persson P."/>
            <person name="Tunlid A."/>
        </authorList>
    </citation>
    <scope>NUCLEOTIDE SEQUENCE [LARGE SCALE GENOMIC DNA]</scope>
    <source>
        <strain evidence="5 6">CBS 406.79</strain>
    </source>
</reference>
<dbReference type="InterPro" id="IPR000114">
    <property type="entry name" value="Ribosomal_uL16_bact-type"/>
</dbReference>
<evidence type="ECO:0000256" key="3">
    <source>
        <dbReference type="ARBA" id="ARBA00023274"/>
    </source>
</evidence>
<dbReference type="EMBL" id="JAACJN010000022">
    <property type="protein sequence ID" value="KAF5389442.1"/>
    <property type="molecule type" value="Genomic_DNA"/>
</dbReference>
<dbReference type="GO" id="GO:0019843">
    <property type="term" value="F:rRNA binding"/>
    <property type="evidence" value="ECO:0007669"/>
    <property type="project" value="InterPro"/>
</dbReference>
<dbReference type="GO" id="GO:0005762">
    <property type="term" value="C:mitochondrial large ribosomal subunit"/>
    <property type="evidence" value="ECO:0007669"/>
    <property type="project" value="TreeGrafter"/>
</dbReference>
<dbReference type="SUPFAM" id="SSF54686">
    <property type="entry name" value="Ribosomal protein L16p/L10e"/>
    <property type="match status" value="1"/>
</dbReference>
<dbReference type="PRINTS" id="PR00060">
    <property type="entry name" value="RIBOSOMALL16"/>
</dbReference>